<dbReference type="EMBL" id="JABFUD020000015">
    <property type="protein sequence ID" value="KAI5069517.1"/>
    <property type="molecule type" value="Genomic_DNA"/>
</dbReference>
<feature type="region of interest" description="Disordered" evidence="1">
    <location>
        <begin position="1"/>
        <end position="72"/>
    </location>
</feature>
<name>A0A9D4ZCZ1_ADICA</name>
<feature type="compositionally biased region" description="Low complexity" evidence="1">
    <location>
        <begin position="23"/>
        <end position="41"/>
    </location>
</feature>
<evidence type="ECO:0000256" key="1">
    <source>
        <dbReference type="SAM" id="MobiDB-lite"/>
    </source>
</evidence>
<comment type="caution">
    <text evidence="2">The sequence shown here is derived from an EMBL/GenBank/DDBJ whole genome shotgun (WGS) entry which is preliminary data.</text>
</comment>
<feature type="compositionally biased region" description="Basic and acidic residues" evidence="1">
    <location>
        <begin position="1"/>
        <end position="19"/>
    </location>
</feature>
<sequence>MEHQASKGSEDIEASKDATKSAQGTQSNVGTTQTTTGATSSPNVGIRDKKGKGLIKPPSTSSDPKWINAVEV</sequence>
<evidence type="ECO:0000313" key="2">
    <source>
        <dbReference type="EMBL" id="KAI5069517.1"/>
    </source>
</evidence>
<organism evidence="2 3">
    <name type="scientific">Adiantum capillus-veneris</name>
    <name type="common">Maidenhair fern</name>
    <dbReference type="NCBI Taxonomy" id="13818"/>
    <lineage>
        <taxon>Eukaryota</taxon>
        <taxon>Viridiplantae</taxon>
        <taxon>Streptophyta</taxon>
        <taxon>Embryophyta</taxon>
        <taxon>Tracheophyta</taxon>
        <taxon>Polypodiopsida</taxon>
        <taxon>Polypodiidae</taxon>
        <taxon>Polypodiales</taxon>
        <taxon>Pteridineae</taxon>
        <taxon>Pteridaceae</taxon>
        <taxon>Vittarioideae</taxon>
        <taxon>Adiantum</taxon>
    </lineage>
</organism>
<accession>A0A9D4ZCZ1</accession>
<evidence type="ECO:0000313" key="3">
    <source>
        <dbReference type="Proteomes" id="UP000886520"/>
    </source>
</evidence>
<keyword evidence="3" id="KW-1185">Reference proteome</keyword>
<proteinExistence type="predicted"/>
<gene>
    <name evidence="2" type="ORF">GOP47_0015818</name>
</gene>
<reference evidence="2" key="1">
    <citation type="submission" date="2021-01" db="EMBL/GenBank/DDBJ databases">
        <title>Adiantum capillus-veneris genome.</title>
        <authorList>
            <person name="Fang Y."/>
            <person name="Liao Q."/>
        </authorList>
    </citation>
    <scope>NUCLEOTIDE SEQUENCE</scope>
    <source>
        <strain evidence="2">H3</strain>
        <tissue evidence="2">Leaf</tissue>
    </source>
</reference>
<protein>
    <submittedName>
        <fullName evidence="2">Uncharacterized protein</fullName>
    </submittedName>
</protein>
<dbReference type="AlphaFoldDB" id="A0A9D4ZCZ1"/>
<dbReference type="Proteomes" id="UP000886520">
    <property type="component" value="Chromosome 15"/>
</dbReference>